<evidence type="ECO:0000313" key="4">
    <source>
        <dbReference type="EMBL" id="KAK4229371.1"/>
    </source>
</evidence>
<dbReference type="InterPro" id="IPR013094">
    <property type="entry name" value="AB_hydrolase_3"/>
</dbReference>
<feature type="domain" description="Alpha/beta hydrolase fold-3" evidence="3">
    <location>
        <begin position="145"/>
        <end position="257"/>
    </location>
</feature>
<dbReference type="PANTHER" id="PTHR48081:SF19">
    <property type="entry name" value="AB HYDROLASE SUPERFAMILY PROTEIN C4A8.06C"/>
    <property type="match status" value="1"/>
</dbReference>
<reference evidence="4" key="1">
    <citation type="journal article" date="2023" name="Mol. Phylogenet. Evol.">
        <title>Genome-scale phylogeny and comparative genomics of the fungal order Sordariales.</title>
        <authorList>
            <person name="Hensen N."/>
            <person name="Bonometti L."/>
            <person name="Westerberg I."/>
            <person name="Brannstrom I.O."/>
            <person name="Guillou S."/>
            <person name="Cros-Aarteil S."/>
            <person name="Calhoun S."/>
            <person name="Haridas S."/>
            <person name="Kuo A."/>
            <person name="Mondo S."/>
            <person name="Pangilinan J."/>
            <person name="Riley R."/>
            <person name="LaButti K."/>
            <person name="Andreopoulos B."/>
            <person name="Lipzen A."/>
            <person name="Chen C."/>
            <person name="Yan M."/>
            <person name="Daum C."/>
            <person name="Ng V."/>
            <person name="Clum A."/>
            <person name="Steindorff A."/>
            <person name="Ohm R.A."/>
            <person name="Martin F."/>
            <person name="Silar P."/>
            <person name="Natvig D.O."/>
            <person name="Lalanne C."/>
            <person name="Gautier V."/>
            <person name="Ament-Velasquez S.L."/>
            <person name="Kruys A."/>
            <person name="Hutchinson M.I."/>
            <person name="Powell A.J."/>
            <person name="Barry K."/>
            <person name="Miller A.N."/>
            <person name="Grigoriev I.V."/>
            <person name="Debuchy R."/>
            <person name="Gladieux P."/>
            <person name="Hiltunen Thoren M."/>
            <person name="Johannesson H."/>
        </authorList>
    </citation>
    <scope>NUCLEOTIDE SEQUENCE</scope>
    <source>
        <strain evidence="4">CBS 990.96</strain>
    </source>
</reference>
<organism evidence="4 5">
    <name type="scientific">Podospora fimiseda</name>
    <dbReference type="NCBI Taxonomy" id="252190"/>
    <lineage>
        <taxon>Eukaryota</taxon>
        <taxon>Fungi</taxon>
        <taxon>Dikarya</taxon>
        <taxon>Ascomycota</taxon>
        <taxon>Pezizomycotina</taxon>
        <taxon>Sordariomycetes</taxon>
        <taxon>Sordariomycetidae</taxon>
        <taxon>Sordariales</taxon>
        <taxon>Podosporaceae</taxon>
        <taxon>Podospora</taxon>
    </lineage>
</organism>
<feature type="region of interest" description="Disordered" evidence="2">
    <location>
        <begin position="596"/>
        <end position="626"/>
    </location>
</feature>
<evidence type="ECO:0000259" key="3">
    <source>
        <dbReference type="Pfam" id="PF07859"/>
    </source>
</evidence>
<proteinExistence type="predicted"/>
<dbReference type="InterPro" id="IPR050300">
    <property type="entry name" value="GDXG_lipolytic_enzyme"/>
</dbReference>
<feature type="region of interest" description="Disordered" evidence="2">
    <location>
        <begin position="655"/>
        <end position="676"/>
    </location>
</feature>
<dbReference type="SUPFAM" id="SSF53474">
    <property type="entry name" value="alpha/beta-Hydrolases"/>
    <property type="match status" value="1"/>
</dbReference>
<dbReference type="AlphaFoldDB" id="A0AAN7BTH4"/>
<dbReference type="Proteomes" id="UP001301958">
    <property type="component" value="Unassembled WGS sequence"/>
</dbReference>
<comment type="caution">
    <text evidence="4">The sequence shown here is derived from an EMBL/GenBank/DDBJ whole genome shotgun (WGS) entry which is preliminary data.</text>
</comment>
<dbReference type="Pfam" id="PF07859">
    <property type="entry name" value="Abhydrolase_3"/>
    <property type="match status" value="2"/>
</dbReference>
<gene>
    <name evidence="4" type="ORF">QBC38DRAFT_453382</name>
</gene>
<feature type="region of interest" description="Disordered" evidence="2">
    <location>
        <begin position="743"/>
        <end position="800"/>
    </location>
</feature>
<feature type="domain" description="Alpha/beta hydrolase fold-3" evidence="3">
    <location>
        <begin position="339"/>
        <end position="393"/>
    </location>
</feature>
<name>A0AAN7BTH4_9PEZI</name>
<dbReference type="Gene3D" id="3.40.50.1820">
    <property type="entry name" value="alpha/beta hydrolase"/>
    <property type="match status" value="1"/>
</dbReference>
<evidence type="ECO:0000256" key="1">
    <source>
        <dbReference type="ARBA" id="ARBA00022801"/>
    </source>
</evidence>
<accession>A0AAN7BTH4</accession>
<dbReference type="GO" id="GO:0016787">
    <property type="term" value="F:hydrolase activity"/>
    <property type="evidence" value="ECO:0007669"/>
    <property type="project" value="UniProtKB-KW"/>
</dbReference>
<dbReference type="PANTHER" id="PTHR48081">
    <property type="entry name" value="AB HYDROLASE SUPERFAMILY PROTEIN C4A8.06C"/>
    <property type="match status" value="1"/>
</dbReference>
<feature type="compositionally biased region" description="Low complexity" evidence="2">
    <location>
        <begin position="475"/>
        <end position="485"/>
    </location>
</feature>
<keyword evidence="1" id="KW-0378">Hydrolase</keyword>
<feature type="compositionally biased region" description="Polar residues" evidence="2">
    <location>
        <begin position="486"/>
        <end position="495"/>
    </location>
</feature>
<protein>
    <recommendedName>
        <fullName evidence="3">Alpha/beta hydrolase fold-3 domain-containing protein</fullName>
    </recommendedName>
</protein>
<feature type="compositionally biased region" description="Basic and acidic residues" evidence="2">
    <location>
        <begin position="743"/>
        <end position="780"/>
    </location>
</feature>
<evidence type="ECO:0000256" key="2">
    <source>
        <dbReference type="SAM" id="MobiDB-lite"/>
    </source>
</evidence>
<evidence type="ECO:0000313" key="5">
    <source>
        <dbReference type="Proteomes" id="UP001301958"/>
    </source>
</evidence>
<reference evidence="4" key="2">
    <citation type="submission" date="2023-05" db="EMBL/GenBank/DDBJ databases">
        <authorList>
            <consortium name="Lawrence Berkeley National Laboratory"/>
            <person name="Steindorff A."/>
            <person name="Hensen N."/>
            <person name="Bonometti L."/>
            <person name="Westerberg I."/>
            <person name="Brannstrom I.O."/>
            <person name="Guillou S."/>
            <person name="Cros-Aarteil S."/>
            <person name="Calhoun S."/>
            <person name="Haridas S."/>
            <person name="Kuo A."/>
            <person name="Mondo S."/>
            <person name="Pangilinan J."/>
            <person name="Riley R."/>
            <person name="Labutti K."/>
            <person name="Andreopoulos B."/>
            <person name="Lipzen A."/>
            <person name="Chen C."/>
            <person name="Yanf M."/>
            <person name="Daum C."/>
            <person name="Ng V."/>
            <person name="Clum A."/>
            <person name="Ohm R."/>
            <person name="Martin F."/>
            <person name="Silar P."/>
            <person name="Natvig D."/>
            <person name="Lalanne C."/>
            <person name="Gautier V."/>
            <person name="Ament-Velasquez S.L."/>
            <person name="Kruys A."/>
            <person name="Hutchinson M.I."/>
            <person name="Powell A.J."/>
            <person name="Barry K."/>
            <person name="Miller A.N."/>
            <person name="Grigoriev I.V."/>
            <person name="Debuchy R."/>
            <person name="Gladieux P."/>
            <person name="Thoren M.H."/>
            <person name="Johannesson H."/>
        </authorList>
    </citation>
    <scope>NUCLEOTIDE SEQUENCE</scope>
    <source>
        <strain evidence="4">CBS 990.96</strain>
    </source>
</reference>
<feature type="compositionally biased region" description="Polar residues" evidence="2">
    <location>
        <begin position="886"/>
        <end position="895"/>
    </location>
</feature>
<feature type="region of interest" description="Disordered" evidence="2">
    <location>
        <begin position="821"/>
        <end position="920"/>
    </location>
</feature>
<feature type="region of interest" description="Disordered" evidence="2">
    <location>
        <begin position="475"/>
        <end position="503"/>
    </location>
</feature>
<dbReference type="EMBL" id="MU865309">
    <property type="protein sequence ID" value="KAK4229371.1"/>
    <property type="molecule type" value="Genomic_DNA"/>
</dbReference>
<sequence>MNTATVSLAVTPTVVSTFFEHYLKRKPLAHKPTAHLSYHEGLRLIRSFLDHASRHTVEDLQAFTSQWVPHPQWVRVDEVEIGESELSRAADLLVEQLGPEGIRQVGGKNWWQWRKPKSPLKAEWIEMKSDYQERKKKGDPGNRVMLYVHGGAYYFGSVDEHRYQIQRHARKLKARALAPRYRLAPQFPFPCGLQDCLATYLYLLTQQEPNTIILAGDSAGGGMILSLMIILRDQGIPLPAGAVLISPWVDLTHSFPSVAGECPLDYIPPSGFHHKPSPAWPPPDEHELEELKKVAVQQKNQIAAKDGISEKNGDIPTVKDVKEATHRLMFDIDGERYEVKEQIQMYTTNELLMHPLVSPIMQATLGGLPPLLIMVGGGEVLRDEQIYLAHKCANPSQYLPPEALMTEQAKAQLAHYEPTDVQLQVWEDLCHVAPTLSFTRPAKYMYRSIAQFSAWALARAQHVSIDIQDDDQISVISSSSSSESSPTGEESPNPKTESKPSIGRVTTSYFQSPTLPPFEDHLIRQLVTRHGDILPLPSPEELPGCTMSRDLVGVVKVGTVRKWLVHKRRWDRKFATTKARVHQQRVKDIQEGGYEVFEEGDVPPPSALAGRRRKLPAVSSGKEAGGKRAKGFGLALWGGWGSKHDKDTIDREEKADAGAAEKVVDGENGDGQGARNWKEVEEQKAVDGNDAAGLLGKAKVKAWKWWVKNEKQASAVTVVDEERLEKAEVDDLKPAGLMVPEKKDEVLEEKGEKQAMEKVEIQIEYDGQKTETEAEDKDKPAQGFEFLSPPDESKGASGKRLFLGGLATPFSLKKEAETASMITLQSPMEPDGRSLRLSTADSASYLPTPAEGSEQKQMGTNTDDAKEEEEEKKDQFAEGLFPPTPSTILTPSFVTVTPGASRPELERFVTADEIPQVKSP</sequence>
<dbReference type="InterPro" id="IPR029058">
    <property type="entry name" value="AB_hydrolase_fold"/>
</dbReference>
<keyword evidence="5" id="KW-1185">Reference proteome</keyword>